<evidence type="ECO:0000256" key="5">
    <source>
        <dbReference type="ARBA" id="ARBA00022729"/>
    </source>
</evidence>
<dbReference type="InterPro" id="IPR019609">
    <property type="entry name" value="Variant_surf_glycoprt_trypan_C"/>
</dbReference>
<feature type="compositionally biased region" description="Low complexity" evidence="9">
    <location>
        <begin position="442"/>
        <end position="457"/>
    </location>
</feature>
<evidence type="ECO:0000256" key="2">
    <source>
        <dbReference type="ARBA" id="ARBA00004609"/>
    </source>
</evidence>
<organism evidence="13">
    <name type="scientific">Trypanosoma brucei</name>
    <dbReference type="NCBI Taxonomy" id="5691"/>
    <lineage>
        <taxon>Eukaryota</taxon>
        <taxon>Discoba</taxon>
        <taxon>Euglenozoa</taxon>
        <taxon>Kinetoplastea</taxon>
        <taxon>Metakinetoplastina</taxon>
        <taxon>Trypanosomatida</taxon>
        <taxon>Trypanosomatidae</taxon>
        <taxon>Trypanosoma</taxon>
    </lineage>
</organism>
<evidence type="ECO:0000256" key="7">
    <source>
        <dbReference type="ARBA" id="ARBA00023180"/>
    </source>
</evidence>
<evidence type="ECO:0000256" key="3">
    <source>
        <dbReference type="ARBA" id="ARBA00022475"/>
    </source>
</evidence>
<feature type="compositionally biased region" description="Basic and acidic residues" evidence="9">
    <location>
        <begin position="486"/>
        <end position="496"/>
    </location>
</feature>
<evidence type="ECO:0000259" key="11">
    <source>
        <dbReference type="Pfam" id="PF10659"/>
    </source>
</evidence>
<keyword evidence="7" id="KW-0325">Glycoprotein</keyword>
<dbReference type="VEuPathDB" id="TriTrypDB:Tbg972.8.40"/>
<evidence type="ECO:0000256" key="9">
    <source>
        <dbReference type="SAM" id="MobiDB-lite"/>
    </source>
</evidence>
<feature type="compositionally biased region" description="Basic and acidic residues" evidence="9">
    <location>
        <begin position="393"/>
        <end position="411"/>
    </location>
</feature>
<feature type="domain" description="Trypanosome variant surface glycoprotein B-type N-terminal" evidence="12">
    <location>
        <begin position="21"/>
        <end position="364"/>
    </location>
</feature>
<name>A0A1V0FZ39_9TRYP</name>
<comment type="function">
    <text evidence="1">VSG forms a coat on the surface of the parasite. The trypanosome evades the immune response of the host by expressing a series of antigenically distinct VSGs from an estimated 1000 VSG genes.</text>
</comment>
<evidence type="ECO:0000256" key="8">
    <source>
        <dbReference type="ARBA" id="ARBA00023288"/>
    </source>
</evidence>
<protein>
    <submittedName>
        <fullName evidence="13">Variant surface glycoprotein</fullName>
    </submittedName>
</protein>
<feature type="compositionally biased region" description="Basic and acidic residues" evidence="9">
    <location>
        <begin position="464"/>
        <end position="478"/>
    </location>
</feature>
<keyword evidence="5 10" id="KW-0732">Signal</keyword>
<dbReference type="InterPro" id="IPR025932">
    <property type="entry name" value="Trypano_VSG_B_N_dom"/>
</dbReference>
<dbReference type="AlphaFoldDB" id="A0A1V0FZ39"/>
<keyword evidence="6" id="KW-0472">Membrane</keyword>
<evidence type="ECO:0000256" key="10">
    <source>
        <dbReference type="SAM" id="SignalP"/>
    </source>
</evidence>
<sequence length="524" mass="55544">MKVNALQAAAILCFSLHLKDLSDAATSDGINEPIFTKLCAALQLTDGQVSIRPEVVPSPVEPEDLYNLNMSIAAKEWQTAFVKSTGDDKGWEQLPLAAGVNADWSSKWSTWAKAALHITNSENKNAVNKKAGLDNTPADKLLEIRHEIAQIADLAYDTYSEYVKGKQKPDEDPAIIGEIRQSLYGDTKLPTSTADINKAFSGPANNPQAGCETGNTAPATKTLLGATFCACLTVNLQSPKLCDKHATALTWEAASYPTLATYKSLRNLCPQADQTELTLEKLESAIAGIKTIIKGSGADAYIGQLGGTCDGSNGAACIKYANAAASGATNLQKITWLSQLQKAVDKIKARILANSKAATAGAELDRLSKLAAKITTGASRRAHKQAAAPAAAKPEEADKKTAKQKECDQHKSNKTACESTGKCEWKGKSDTEGDCKPKDTEGTQAPAAGTGDGATATPSGCAKHGTDKTACENDKTGDKQNCAWRKGKDNEDDKDTEKCRNGSFLVSKQFPLRVVSAAFAALLF</sequence>
<dbReference type="GO" id="GO:0005886">
    <property type="term" value="C:plasma membrane"/>
    <property type="evidence" value="ECO:0007669"/>
    <property type="project" value="UniProtKB-SubCell"/>
</dbReference>
<dbReference type="GO" id="GO:0098552">
    <property type="term" value="C:side of membrane"/>
    <property type="evidence" value="ECO:0007669"/>
    <property type="project" value="UniProtKB-KW"/>
</dbReference>
<evidence type="ECO:0000256" key="1">
    <source>
        <dbReference type="ARBA" id="ARBA00002523"/>
    </source>
</evidence>
<dbReference type="EMBL" id="KY404295">
    <property type="protein sequence ID" value="ARB50546.1"/>
    <property type="molecule type" value="Genomic_DNA"/>
</dbReference>
<feature type="domain" description="Trypanosome variant surface glycoprotein C-terminal" evidence="11">
    <location>
        <begin position="407"/>
        <end position="523"/>
    </location>
</feature>
<evidence type="ECO:0000256" key="6">
    <source>
        <dbReference type="ARBA" id="ARBA00023136"/>
    </source>
</evidence>
<dbReference type="VEuPathDB" id="TriTrypDB:Tb09.v4.0031"/>
<proteinExistence type="predicted"/>
<dbReference type="Pfam" id="PF10659">
    <property type="entry name" value="Trypan_glycop_C"/>
    <property type="match status" value="1"/>
</dbReference>
<keyword evidence="3" id="KW-1003">Cell membrane</keyword>
<accession>A0A1V0FZ39</accession>
<evidence type="ECO:0000256" key="4">
    <source>
        <dbReference type="ARBA" id="ARBA00022622"/>
    </source>
</evidence>
<keyword evidence="4" id="KW-0336">GPI-anchor</keyword>
<dbReference type="Pfam" id="PF13206">
    <property type="entry name" value="VSG_B"/>
    <property type="match status" value="1"/>
</dbReference>
<evidence type="ECO:0000259" key="12">
    <source>
        <dbReference type="Pfam" id="PF13206"/>
    </source>
</evidence>
<reference evidence="13" key="1">
    <citation type="submission" date="2016-12" db="EMBL/GenBank/DDBJ databases">
        <title>Extending the VSGnome of Trypanosoma brucei strain TREU927.</title>
        <authorList>
            <person name="Cross G.A."/>
        </authorList>
    </citation>
    <scope>NUCLEOTIDE SEQUENCE</scope>
    <source>
        <strain evidence="13">Tb927.99.142</strain>
    </source>
</reference>
<dbReference type="VEuPathDB" id="TriTrypDB:Tb427_000384300"/>
<feature type="chain" id="PRO_5013182997" evidence="10">
    <location>
        <begin position="25"/>
        <end position="524"/>
    </location>
</feature>
<evidence type="ECO:0000313" key="13">
    <source>
        <dbReference type="EMBL" id="ARB50546.1"/>
    </source>
</evidence>
<feature type="signal peptide" evidence="10">
    <location>
        <begin position="1"/>
        <end position="24"/>
    </location>
</feature>
<keyword evidence="8" id="KW-0449">Lipoprotein</keyword>
<feature type="region of interest" description="Disordered" evidence="9">
    <location>
        <begin position="378"/>
        <end position="496"/>
    </location>
</feature>
<comment type="subcellular location">
    <subcellularLocation>
        <location evidence="2">Cell membrane</location>
        <topology evidence="2">Lipid-anchor</topology>
        <topology evidence="2">GPI-anchor</topology>
    </subcellularLocation>
</comment>
<feature type="compositionally biased region" description="Basic and acidic residues" evidence="9">
    <location>
        <begin position="421"/>
        <end position="441"/>
    </location>
</feature>